<gene>
    <name evidence="1" type="ORF">D5R55_10480</name>
</gene>
<evidence type="ECO:0000313" key="1">
    <source>
        <dbReference type="EMBL" id="AZQ51397.1"/>
    </source>
</evidence>
<proteinExistence type="predicted"/>
<organism evidence="1 2">
    <name type="scientific">Burkholderia cenocepacia</name>
    <dbReference type="NCBI Taxonomy" id="95486"/>
    <lineage>
        <taxon>Bacteria</taxon>
        <taxon>Pseudomonadati</taxon>
        <taxon>Pseudomonadota</taxon>
        <taxon>Betaproteobacteria</taxon>
        <taxon>Burkholderiales</taxon>
        <taxon>Burkholderiaceae</taxon>
        <taxon>Burkholderia</taxon>
        <taxon>Burkholderia cepacia complex</taxon>
    </lineage>
</organism>
<dbReference type="EMBL" id="CP034545">
    <property type="protein sequence ID" value="AZQ51397.1"/>
    <property type="molecule type" value="Genomic_DNA"/>
</dbReference>
<reference evidence="1 2" key="1">
    <citation type="submission" date="2018-12" db="EMBL/GenBank/DDBJ databases">
        <title>Cadmium resistance mechanism in endophytic bacteria Burkholderia cenocepacia YG-3.</title>
        <authorList>
            <person name="Zhang X."/>
            <person name="Wang X."/>
            <person name="Zhu Y."/>
        </authorList>
    </citation>
    <scope>NUCLEOTIDE SEQUENCE [LARGE SCALE GENOMIC DNA]</scope>
    <source>
        <strain evidence="1 2">YG-3</strain>
    </source>
</reference>
<dbReference type="Proteomes" id="UP000277191">
    <property type="component" value="Chromosome 1"/>
</dbReference>
<accession>A0A3S9N6T4</accession>
<dbReference type="RefSeq" id="WP_126361951.1">
    <property type="nucleotide sequence ID" value="NZ_CP034545.1"/>
</dbReference>
<dbReference type="AlphaFoldDB" id="A0A3S9N6T4"/>
<sequence>MYRMIVYRGFEIHVELSQAAVDLYDVTFQIKGADNLRIVGERGGKISLHNGPYTRRWAYLIAEAAGRAAIDVLLGVIAVDGHRLA</sequence>
<protein>
    <submittedName>
        <fullName evidence="1">Uncharacterized protein</fullName>
    </submittedName>
</protein>
<name>A0A3S9N6T4_9BURK</name>
<evidence type="ECO:0000313" key="2">
    <source>
        <dbReference type="Proteomes" id="UP000277191"/>
    </source>
</evidence>